<evidence type="ECO:0000256" key="4">
    <source>
        <dbReference type="PROSITE-ProRule" id="PRU00284"/>
    </source>
</evidence>
<feature type="domain" description="Methyl-accepting transducer" evidence="7">
    <location>
        <begin position="101"/>
        <end position="257"/>
    </location>
</feature>
<name>A0ABP6VW39_9GAMM</name>
<comment type="caution">
    <text evidence="8">The sequence shown here is derived from an EMBL/GenBank/DDBJ whole genome shotgun (WGS) entry which is preliminary data.</text>
</comment>
<accession>A0ABP6VW39</accession>
<gene>
    <name evidence="8" type="ORF">GCM10022394_19770</name>
</gene>
<dbReference type="SMART" id="SM00283">
    <property type="entry name" value="MA"/>
    <property type="match status" value="1"/>
</dbReference>
<keyword evidence="2 4" id="KW-0807">Transducer</keyword>
<dbReference type="PRINTS" id="PR00260">
    <property type="entry name" value="CHEMTRNSDUCR"/>
</dbReference>
<comment type="similarity">
    <text evidence="3">Belongs to the methyl-accepting chemotaxis (MCP) protein family.</text>
</comment>
<evidence type="ECO:0000256" key="5">
    <source>
        <dbReference type="SAM" id="MobiDB-lite"/>
    </source>
</evidence>
<dbReference type="Proteomes" id="UP001500795">
    <property type="component" value="Unassembled WGS sequence"/>
</dbReference>
<keyword evidence="6" id="KW-0812">Transmembrane</keyword>
<dbReference type="RefSeq" id="WP_344957444.1">
    <property type="nucleotide sequence ID" value="NZ_BAABCX010000002.1"/>
</dbReference>
<dbReference type="PROSITE" id="PS50111">
    <property type="entry name" value="CHEMOTAXIS_TRANSDUC_2"/>
    <property type="match status" value="1"/>
</dbReference>
<evidence type="ECO:0000313" key="9">
    <source>
        <dbReference type="Proteomes" id="UP001500795"/>
    </source>
</evidence>
<proteinExistence type="inferred from homology"/>
<evidence type="ECO:0000313" key="8">
    <source>
        <dbReference type="EMBL" id="GAA3540065.1"/>
    </source>
</evidence>
<evidence type="ECO:0000259" key="7">
    <source>
        <dbReference type="PROSITE" id="PS50111"/>
    </source>
</evidence>
<evidence type="ECO:0000256" key="6">
    <source>
        <dbReference type="SAM" id="Phobius"/>
    </source>
</evidence>
<dbReference type="PANTHER" id="PTHR32089">
    <property type="entry name" value="METHYL-ACCEPTING CHEMOTAXIS PROTEIN MCPB"/>
    <property type="match status" value="1"/>
</dbReference>
<protein>
    <submittedName>
        <fullName evidence="8">Methyl-accepting chemotaxis protein</fullName>
    </submittedName>
</protein>
<evidence type="ECO:0000256" key="1">
    <source>
        <dbReference type="ARBA" id="ARBA00004370"/>
    </source>
</evidence>
<dbReference type="SUPFAM" id="SSF58104">
    <property type="entry name" value="Methyl-accepting chemotaxis protein (MCP) signaling domain"/>
    <property type="match status" value="1"/>
</dbReference>
<feature type="transmembrane region" description="Helical" evidence="6">
    <location>
        <begin position="12"/>
        <end position="32"/>
    </location>
</feature>
<feature type="region of interest" description="Disordered" evidence="5">
    <location>
        <begin position="363"/>
        <end position="384"/>
    </location>
</feature>
<comment type="subcellular location">
    <subcellularLocation>
        <location evidence="1">Membrane</location>
    </subcellularLocation>
</comment>
<keyword evidence="6" id="KW-0472">Membrane</keyword>
<organism evidence="8 9">
    <name type="scientific">Zobellella aerophila</name>
    <dbReference type="NCBI Taxonomy" id="870480"/>
    <lineage>
        <taxon>Bacteria</taxon>
        <taxon>Pseudomonadati</taxon>
        <taxon>Pseudomonadota</taxon>
        <taxon>Gammaproteobacteria</taxon>
        <taxon>Aeromonadales</taxon>
        <taxon>Aeromonadaceae</taxon>
        <taxon>Zobellella</taxon>
    </lineage>
</organism>
<keyword evidence="6" id="KW-1133">Transmembrane helix</keyword>
<dbReference type="InterPro" id="IPR004090">
    <property type="entry name" value="Chemotax_Me-accpt_rcpt"/>
</dbReference>
<evidence type="ECO:0000256" key="3">
    <source>
        <dbReference type="ARBA" id="ARBA00029447"/>
    </source>
</evidence>
<reference evidence="9" key="1">
    <citation type="journal article" date="2019" name="Int. J. Syst. Evol. Microbiol.">
        <title>The Global Catalogue of Microorganisms (GCM) 10K type strain sequencing project: providing services to taxonomists for standard genome sequencing and annotation.</title>
        <authorList>
            <consortium name="The Broad Institute Genomics Platform"/>
            <consortium name="The Broad Institute Genome Sequencing Center for Infectious Disease"/>
            <person name="Wu L."/>
            <person name="Ma J."/>
        </authorList>
    </citation>
    <scope>NUCLEOTIDE SEQUENCE [LARGE SCALE GENOMIC DNA]</scope>
    <source>
        <strain evidence="9">JCM 17110</strain>
    </source>
</reference>
<sequence>MITVNMGKESQLLPFLWPSFMIGLLGACLVALAGGPLWTSTATLLLTMGVGLWNGRIHQSLLQAESSEPRRTDLDGPESVCLQAMPIWARQIEVSRIQTEEAIVALAEQFSDMVVRLEEAVRTSQEAAGDTDDSGVVGGLNQSEAELTRVVDSLKLVHQSRDDMLAQVRGLTDYTTELSAMSAEVANIAVQTNLLSLNAAIEASRAGEAGRGFAVVATEVRTLANLSRETGQKMSAIVDMINRAIGQLVKNAAQTADREHHSVASSELSIHQVLERFHLITRQLSASTALLQAEGAGIRDEISEVLVALQFQDRVSQILIHAHHNMNALHQYWERYREDPGLVDPIDAEAWLAEMELSYATTEQRQAHQGKPLDDPKEADITFF</sequence>
<dbReference type="EMBL" id="BAABCX010000002">
    <property type="protein sequence ID" value="GAA3540065.1"/>
    <property type="molecule type" value="Genomic_DNA"/>
</dbReference>
<feature type="compositionally biased region" description="Basic and acidic residues" evidence="5">
    <location>
        <begin position="371"/>
        <end position="384"/>
    </location>
</feature>
<evidence type="ECO:0000256" key="2">
    <source>
        <dbReference type="ARBA" id="ARBA00023224"/>
    </source>
</evidence>
<keyword evidence="9" id="KW-1185">Reference proteome</keyword>
<dbReference type="Pfam" id="PF00015">
    <property type="entry name" value="MCPsignal"/>
    <property type="match status" value="1"/>
</dbReference>
<dbReference type="InterPro" id="IPR004089">
    <property type="entry name" value="MCPsignal_dom"/>
</dbReference>
<dbReference type="Gene3D" id="1.10.287.950">
    <property type="entry name" value="Methyl-accepting chemotaxis protein"/>
    <property type="match status" value="1"/>
</dbReference>
<dbReference type="PANTHER" id="PTHR32089:SF112">
    <property type="entry name" value="LYSOZYME-LIKE PROTEIN-RELATED"/>
    <property type="match status" value="1"/>
</dbReference>